<dbReference type="InterPro" id="IPR051698">
    <property type="entry name" value="Transposase_11-like"/>
</dbReference>
<dbReference type="Proteomes" id="UP000641954">
    <property type="component" value="Unassembled WGS sequence"/>
</dbReference>
<reference evidence="1 2" key="1">
    <citation type="journal article" date="2020" name="ISME J.">
        <title>Comparative genomics reveals insights into cyanobacterial evolution and habitat adaptation.</title>
        <authorList>
            <person name="Chen M.Y."/>
            <person name="Teng W.K."/>
            <person name="Zhao L."/>
            <person name="Hu C.X."/>
            <person name="Zhou Y.K."/>
            <person name="Han B.P."/>
            <person name="Song L.R."/>
            <person name="Shu W.S."/>
        </authorList>
    </citation>
    <scope>NUCLEOTIDE SEQUENCE [LARGE SCALE GENOMIC DNA]</scope>
    <source>
        <strain evidence="1 2">FACHB-1370</strain>
    </source>
</reference>
<keyword evidence="2" id="KW-1185">Reference proteome</keyword>
<dbReference type="EMBL" id="JACJSK010000001">
    <property type="protein sequence ID" value="MBD2542359.1"/>
    <property type="molecule type" value="Genomic_DNA"/>
</dbReference>
<gene>
    <name evidence="1" type="ORF">H6G72_00375</name>
</gene>
<organism evidence="1 2">
    <name type="scientific">Planktothricoides raciborskii FACHB-1370</name>
    <dbReference type="NCBI Taxonomy" id="2949576"/>
    <lineage>
        <taxon>Bacteria</taxon>
        <taxon>Bacillati</taxon>
        <taxon>Cyanobacteriota</taxon>
        <taxon>Cyanophyceae</taxon>
        <taxon>Oscillatoriophycideae</taxon>
        <taxon>Oscillatoriales</taxon>
        <taxon>Oscillatoriaceae</taxon>
        <taxon>Planktothricoides</taxon>
    </lineage>
</organism>
<name>A0ABR8E6C0_9CYAN</name>
<dbReference type="NCBIfam" id="NF033564">
    <property type="entry name" value="transpos_ISAs1"/>
    <property type="match status" value="1"/>
</dbReference>
<evidence type="ECO:0000313" key="2">
    <source>
        <dbReference type="Proteomes" id="UP000641954"/>
    </source>
</evidence>
<evidence type="ECO:0000313" key="1">
    <source>
        <dbReference type="EMBL" id="MBD2542359.1"/>
    </source>
</evidence>
<dbReference type="InterPro" id="IPR047647">
    <property type="entry name" value="ISAs1_transpos"/>
</dbReference>
<comment type="caution">
    <text evidence="1">The sequence shown here is derived from an EMBL/GenBank/DDBJ whole genome shotgun (WGS) entry which is preliminary data.</text>
</comment>
<protein>
    <submittedName>
        <fullName evidence="1">ISAs1 family transposase</fullName>
    </submittedName>
</protein>
<accession>A0ABR8E6C0</accession>
<dbReference type="PANTHER" id="PTHR30298">
    <property type="entry name" value="H REPEAT-ASSOCIATED PREDICTED TRANSPOSASE"/>
    <property type="match status" value="1"/>
</dbReference>
<proteinExistence type="predicted"/>
<dbReference type="PANTHER" id="PTHR30298:SF0">
    <property type="entry name" value="PROTEIN YBFL-RELATED"/>
    <property type="match status" value="1"/>
</dbReference>
<sequence length="80" mass="9170">MKLLQITAIPALLALLDIQEAIITIDPMVTQTDIVRLLREKKADYVLTLKGNHPTLYTQVKNWFIQAQSNHFECLDVSYV</sequence>